<evidence type="ECO:0008006" key="5">
    <source>
        <dbReference type="Google" id="ProtNLM"/>
    </source>
</evidence>
<evidence type="ECO:0000256" key="2">
    <source>
        <dbReference type="ARBA" id="ARBA00023242"/>
    </source>
</evidence>
<keyword evidence="2" id="KW-0539">Nucleus</keyword>
<dbReference type="PANTHER" id="PTHR37534:SF2">
    <property type="entry name" value="N-ACETYLTRANSFERASE DOMAIN-CONTAINING PROTEIN"/>
    <property type="match status" value="1"/>
</dbReference>
<dbReference type="OrthoDB" id="4525710at2759"/>
<dbReference type="Proteomes" id="UP000664132">
    <property type="component" value="Unassembled WGS sequence"/>
</dbReference>
<dbReference type="InterPro" id="IPR021858">
    <property type="entry name" value="Fun_TF"/>
</dbReference>
<keyword evidence="4" id="KW-1185">Reference proteome</keyword>
<dbReference type="AlphaFoldDB" id="A0A8H7VZ55"/>
<dbReference type="EMBL" id="JAFJYH010000413">
    <property type="protein sequence ID" value="KAG4412061.1"/>
    <property type="molecule type" value="Genomic_DNA"/>
</dbReference>
<dbReference type="GO" id="GO:0005634">
    <property type="term" value="C:nucleus"/>
    <property type="evidence" value="ECO:0007669"/>
    <property type="project" value="UniProtKB-SubCell"/>
</dbReference>
<protein>
    <recommendedName>
        <fullName evidence="5">ARCA protein</fullName>
    </recommendedName>
</protein>
<dbReference type="Pfam" id="PF11951">
    <property type="entry name" value="Fungal_trans_2"/>
    <property type="match status" value="1"/>
</dbReference>
<evidence type="ECO:0000313" key="4">
    <source>
        <dbReference type="Proteomes" id="UP000664132"/>
    </source>
</evidence>
<dbReference type="GO" id="GO:0003700">
    <property type="term" value="F:DNA-binding transcription factor activity"/>
    <property type="evidence" value="ECO:0007669"/>
    <property type="project" value="TreeGrafter"/>
</dbReference>
<dbReference type="PANTHER" id="PTHR37534">
    <property type="entry name" value="TRANSCRIPTIONAL ACTIVATOR PROTEIN UGA3"/>
    <property type="match status" value="1"/>
</dbReference>
<sequence length="352" mass="40204">MCHWFDLCDTRGNHFGQELPRRAIESPTLLNAIFAVSSRHLSVIGQFDEYASDRYHQDCLKHLRNIPINDPALMKDDLLAATILLRTLEELDVPLVGEDYQGHLLGIQIFMNAQDPSLPASGLRQASFWIGLRQDIYMAFVNQRPLKTKLDHSFIDRSLTPADDDTWAKRILINTAEIENFCFGDNEQPVSTYRRLKEYDESWLDSRPLSWLPLSYRAPDEACGEVFPEIWYMNHAVVIGIVHSIIGRVLLMCYNPTLPRIGPTHKNALEEVEEEIRKQIRELCGTALSNRRTIPALFTACMGVTMCGDRFSNRAEQEALLNVLVVTEEDHAWPTSAAQLHLKLAWGWDVES</sequence>
<proteinExistence type="predicted"/>
<evidence type="ECO:0000313" key="3">
    <source>
        <dbReference type="EMBL" id="KAG4412061.1"/>
    </source>
</evidence>
<reference evidence="3" key="1">
    <citation type="submission" date="2021-02" db="EMBL/GenBank/DDBJ databases">
        <title>Genome sequence Cadophora malorum strain M34.</title>
        <authorList>
            <person name="Stefanovic E."/>
            <person name="Vu D."/>
            <person name="Scully C."/>
            <person name="Dijksterhuis J."/>
            <person name="Roader J."/>
            <person name="Houbraken J."/>
        </authorList>
    </citation>
    <scope>NUCLEOTIDE SEQUENCE</scope>
    <source>
        <strain evidence="3">M34</strain>
    </source>
</reference>
<dbReference type="GO" id="GO:0045944">
    <property type="term" value="P:positive regulation of transcription by RNA polymerase II"/>
    <property type="evidence" value="ECO:0007669"/>
    <property type="project" value="TreeGrafter"/>
</dbReference>
<comment type="subcellular location">
    <subcellularLocation>
        <location evidence="1">Nucleus</location>
    </subcellularLocation>
</comment>
<comment type="caution">
    <text evidence="3">The sequence shown here is derived from an EMBL/GenBank/DDBJ whole genome shotgun (WGS) entry which is preliminary data.</text>
</comment>
<name>A0A8H7VZ55_9HELO</name>
<dbReference type="GO" id="GO:0000976">
    <property type="term" value="F:transcription cis-regulatory region binding"/>
    <property type="evidence" value="ECO:0007669"/>
    <property type="project" value="TreeGrafter"/>
</dbReference>
<evidence type="ECO:0000256" key="1">
    <source>
        <dbReference type="ARBA" id="ARBA00004123"/>
    </source>
</evidence>
<organism evidence="3 4">
    <name type="scientific">Cadophora malorum</name>
    <dbReference type="NCBI Taxonomy" id="108018"/>
    <lineage>
        <taxon>Eukaryota</taxon>
        <taxon>Fungi</taxon>
        <taxon>Dikarya</taxon>
        <taxon>Ascomycota</taxon>
        <taxon>Pezizomycotina</taxon>
        <taxon>Leotiomycetes</taxon>
        <taxon>Helotiales</taxon>
        <taxon>Ploettnerulaceae</taxon>
        <taxon>Cadophora</taxon>
    </lineage>
</organism>
<gene>
    <name evidence="3" type="ORF">IFR04_014801</name>
</gene>
<accession>A0A8H7VZ55</accession>